<dbReference type="InterPro" id="IPR006578">
    <property type="entry name" value="MADF-dom"/>
</dbReference>
<evidence type="ECO:0000259" key="1">
    <source>
        <dbReference type="Pfam" id="PF10545"/>
    </source>
</evidence>
<feature type="domain" description="MADF" evidence="1">
    <location>
        <begin position="11"/>
        <end position="49"/>
    </location>
</feature>
<sequence length="59" mass="6799">MWSPEIEKMLELVRETEHIWDPRNESYSKKSLRKSSFDETAATLQEVFPSVQGVVGGED</sequence>
<proteinExistence type="predicted"/>
<dbReference type="EMBL" id="VSRR010050665">
    <property type="protein sequence ID" value="MPC79264.1"/>
    <property type="molecule type" value="Genomic_DNA"/>
</dbReference>
<accession>A0A5B7IES6</accession>
<gene>
    <name evidence="2" type="ORF">E2C01_073780</name>
</gene>
<keyword evidence="3" id="KW-1185">Reference proteome</keyword>
<comment type="caution">
    <text evidence="2">The sequence shown here is derived from an EMBL/GenBank/DDBJ whole genome shotgun (WGS) entry which is preliminary data.</text>
</comment>
<name>A0A5B7IES6_PORTR</name>
<evidence type="ECO:0000313" key="2">
    <source>
        <dbReference type="EMBL" id="MPC79264.1"/>
    </source>
</evidence>
<dbReference type="AlphaFoldDB" id="A0A5B7IES6"/>
<organism evidence="2 3">
    <name type="scientific">Portunus trituberculatus</name>
    <name type="common">Swimming crab</name>
    <name type="synonym">Neptunus trituberculatus</name>
    <dbReference type="NCBI Taxonomy" id="210409"/>
    <lineage>
        <taxon>Eukaryota</taxon>
        <taxon>Metazoa</taxon>
        <taxon>Ecdysozoa</taxon>
        <taxon>Arthropoda</taxon>
        <taxon>Crustacea</taxon>
        <taxon>Multicrustacea</taxon>
        <taxon>Malacostraca</taxon>
        <taxon>Eumalacostraca</taxon>
        <taxon>Eucarida</taxon>
        <taxon>Decapoda</taxon>
        <taxon>Pleocyemata</taxon>
        <taxon>Brachyura</taxon>
        <taxon>Eubrachyura</taxon>
        <taxon>Portunoidea</taxon>
        <taxon>Portunidae</taxon>
        <taxon>Portuninae</taxon>
        <taxon>Portunus</taxon>
    </lineage>
</organism>
<protein>
    <recommendedName>
        <fullName evidence="1">MADF domain-containing protein</fullName>
    </recommendedName>
</protein>
<evidence type="ECO:0000313" key="3">
    <source>
        <dbReference type="Proteomes" id="UP000324222"/>
    </source>
</evidence>
<dbReference type="Proteomes" id="UP000324222">
    <property type="component" value="Unassembled WGS sequence"/>
</dbReference>
<dbReference type="Pfam" id="PF10545">
    <property type="entry name" value="MADF_DNA_bdg"/>
    <property type="match status" value="1"/>
</dbReference>
<reference evidence="2 3" key="1">
    <citation type="submission" date="2019-05" db="EMBL/GenBank/DDBJ databases">
        <title>Another draft genome of Portunus trituberculatus and its Hox gene families provides insights of decapod evolution.</title>
        <authorList>
            <person name="Jeong J.-H."/>
            <person name="Song I."/>
            <person name="Kim S."/>
            <person name="Choi T."/>
            <person name="Kim D."/>
            <person name="Ryu S."/>
            <person name="Kim W."/>
        </authorList>
    </citation>
    <scope>NUCLEOTIDE SEQUENCE [LARGE SCALE GENOMIC DNA]</scope>
    <source>
        <tissue evidence="2">Muscle</tissue>
    </source>
</reference>